<evidence type="ECO:0000256" key="2">
    <source>
        <dbReference type="ARBA" id="ARBA00022574"/>
    </source>
</evidence>
<dbReference type="PROSITE" id="PS50294">
    <property type="entry name" value="WD_REPEATS_REGION"/>
    <property type="match status" value="1"/>
</dbReference>
<evidence type="ECO:0000256" key="6">
    <source>
        <dbReference type="SAM" id="MobiDB-lite"/>
    </source>
</evidence>
<accession>A0A0A1TW50</accession>
<proteinExistence type="predicted"/>
<dbReference type="PANTHER" id="PTHR19865:SF0">
    <property type="entry name" value="U3 SMALL NUCLEOLAR RNA-INTERACTING PROTEIN 2"/>
    <property type="match status" value="1"/>
</dbReference>
<dbReference type="SMART" id="SM00320">
    <property type="entry name" value="WD40"/>
    <property type="match status" value="4"/>
</dbReference>
<evidence type="ECO:0000256" key="5">
    <source>
        <dbReference type="PROSITE-ProRule" id="PRU00221"/>
    </source>
</evidence>
<feature type="compositionally biased region" description="Low complexity" evidence="6">
    <location>
        <begin position="468"/>
        <end position="479"/>
    </location>
</feature>
<protein>
    <submittedName>
        <fullName evidence="7">F-box and WD domain protein, putative</fullName>
    </submittedName>
</protein>
<dbReference type="InterPro" id="IPR039241">
    <property type="entry name" value="Rrp9-like"/>
</dbReference>
<dbReference type="VEuPathDB" id="AmoebaDB:EIN_377630"/>
<dbReference type="PROSITE" id="PS50082">
    <property type="entry name" value="WD_REPEATS_2"/>
    <property type="match status" value="2"/>
</dbReference>
<dbReference type="OrthoDB" id="273067at2759"/>
<gene>
    <name evidence="7" type="ORF">EIN_377630</name>
</gene>
<comment type="subcellular location">
    <subcellularLocation>
        <location evidence="1">Nucleus</location>
    </subcellularLocation>
</comment>
<evidence type="ECO:0000256" key="1">
    <source>
        <dbReference type="ARBA" id="ARBA00004123"/>
    </source>
</evidence>
<dbReference type="EMBL" id="KB207268">
    <property type="protein sequence ID" value="ELP83508.1"/>
    <property type="molecule type" value="Genomic_DNA"/>
</dbReference>
<evidence type="ECO:0000256" key="3">
    <source>
        <dbReference type="ARBA" id="ARBA00022737"/>
    </source>
</evidence>
<dbReference type="AlphaFoldDB" id="A0A0A1TW50"/>
<dbReference type="InterPro" id="IPR001680">
    <property type="entry name" value="WD40_rpt"/>
</dbReference>
<evidence type="ECO:0000313" key="8">
    <source>
        <dbReference type="Proteomes" id="UP000014680"/>
    </source>
</evidence>
<dbReference type="Pfam" id="PF00400">
    <property type="entry name" value="WD40"/>
    <property type="match status" value="2"/>
</dbReference>
<dbReference type="InterPro" id="IPR036322">
    <property type="entry name" value="WD40_repeat_dom_sf"/>
</dbReference>
<keyword evidence="8" id="KW-1185">Reference proteome</keyword>
<keyword evidence="4" id="KW-0539">Nucleus</keyword>
<dbReference type="OMA" id="GYKCGTI"/>
<dbReference type="PANTHER" id="PTHR19865">
    <property type="entry name" value="U3 SMALL NUCLEOLAR RNA INTERACTING PROTEIN 2"/>
    <property type="match status" value="1"/>
</dbReference>
<keyword evidence="2 5" id="KW-0853">WD repeat</keyword>
<dbReference type="InterPro" id="IPR019775">
    <property type="entry name" value="WD40_repeat_CS"/>
</dbReference>
<dbReference type="GO" id="GO:0034511">
    <property type="term" value="F:U3 snoRNA binding"/>
    <property type="evidence" value="ECO:0007669"/>
    <property type="project" value="InterPro"/>
</dbReference>
<dbReference type="SUPFAM" id="SSF50978">
    <property type="entry name" value="WD40 repeat-like"/>
    <property type="match status" value="1"/>
</dbReference>
<feature type="repeat" description="WD" evidence="5">
    <location>
        <begin position="718"/>
        <end position="758"/>
    </location>
</feature>
<evidence type="ECO:0000313" key="7">
    <source>
        <dbReference type="EMBL" id="ELP83508.1"/>
    </source>
</evidence>
<sequence length="878" mass="99665">MNGYTTNEVIGVLENILNTPYDSRYWQDTWSVKVQGDEHTISIDNSYSYQDLKDKLFVVKSTGIVEMDMELLKQLIATPFYYRYNPFIQKFNVLRSDKFESLLEIEMNIFTANKVAFCVHRKEIHRGNKHFNIMMSVMDEHSSIVPFRDSHYLFSSYIFEQLSSTHVRATYIAKIAPVPFCHETDERLGLRRHITMINRFFKTLTDLPTNLSDIPPYVVVERNGFEKVLNPYITHDNVILKEDNYTVCEVSRFKNDFNFVCCGKFKKRVKLSLTMDTVVDLVFQDRCKVLESKNNCLLLQKGASTQYDANPDHILFSSFNYSNELALFHFHSKRYCVDEKKSSKVFFFNDVYLMFMRDVDGMWEVQFSFDATEKTGVLSVDVIRIFMTNFEHRLDDKTQSIDSSNSPTVHFAYDPSYYMNSSTFADLYRATFQRICSYLSYTDLKNLSCSSKQVRALVLSVMSSEETQSLNSNTSQSSEESGHSETKASPLLPSIAQLVKSNTLSSPNSPGLSNTMSSFSPTFSSFNNGFQPSFQQSVKESSGSVQLPSVFSELPSKSVPLVPQSIQRLSTLTGCSSYSLQSECEVQNSGFRVLEGHTNVIRSIDFSPDNSVMVSGSSDRKIRTWDLNTFPISGRVLIGPNSSVVNTVFMSQDTICVGYKCGTIKYINSDNQKTIVFDSASGRLEGFFPLKGMDFVAWNDNVQIINYNNFKQKVIFTYPQHSKKVTVVKQFKQNEFISGSADRTVHIWETQSEHSKISEIKPHKSGVAVIDVIDQNRFCTVGSEKVLSVWDDRMLKIPVVSIDNRVDVVCVKNGVLACGCDDNTIKFYETKEMKEITSVLCNTGDTTFSALNMKGKVVVGGGRNGNLFIGKCDFLCDN</sequence>
<organism evidence="7 8">
    <name type="scientific">Entamoeba invadens IP1</name>
    <dbReference type="NCBI Taxonomy" id="370355"/>
    <lineage>
        <taxon>Eukaryota</taxon>
        <taxon>Amoebozoa</taxon>
        <taxon>Evosea</taxon>
        <taxon>Archamoebae</taxon>
        <taxon>Mastigamoebida</taxon>
        <taxon>Entamoebidae</taxon>
        <taxon>Entamoeba</taxon>
    </lineage>
</organism>
<dbReference type="GeneID" id="14882503"/>
<dbReference type="PROSITE" id="PS00678">
    <property type="entry name" value="WD_REPEATS_1"/>
    <property type="match status" value="1"/>
</dbReference>
<keyword evidence="3" id="KW-0677">Repeat</keyword>
<dbReference type="RefSeq" id="XP_004182854.1">
    <property type="nucleotide sequence ID" value="XM_004182806.1"/>
</dbReference>
<feature type="region of interest" description="Disordered" evidence="6">
    <location>
        <begin position="468"/>
        <end position="489"/>
    </location>
</feature>
<reference evidence="7 8" key="1">
    <citation type="submission" date="2012-10" db="EMBL/GenBank/DDBJ databases">
        <authorList>
            <person name="Zafar N."/>
            <person name="Inman J."/>
            <person name="Hall N."/>
            <person name="Lorenzi H."/>
            <person name="Caler E."/>
        </authorList>
    </citation>
    <scope>NUCLEOTIDE SEQUENCE [LARGE SCALE GENOMIC DNA]</scope>
    <source>
        <strain evidence="7 8">IP1</strain>
    </source>
</reference>
<feature type="repeat" description="WD" evidence="5">
    <location>
        <begin position="594"/>
        <end position="629"/>
    </location>
</feature>
<dbReference type="KEGG" id="eiv:EIN_377630"/>
<dbReference type="InterPro" id="IPR015943">
    <property type="entry name" value="WD40/YVTN_repeat-like_dom_sf"/>
</dbReference>
<dbReference type="GO" id="GO:0032040">
    <property type="term" value="C:small-subunit processome"/>
    <property type="evidence" value="ECO:0007669"/>
    <property type="project" value="TreeGrafter"/>
</dbReference>
<dbReference type="Gene3D" id="2.130.10.10">
    <property type="entry name" value="YVTN repeat-like/Quinoprotein amine dehydrogenase"/>
    <property type="match status" value="2"/>
</dbReference>
<evidence type="ECO:0000256" key="4">
    <source>
        <dbReference type="ARBA" id="ARBA00023242"/>
    </source>
</evidence>
<dbReference type="Proteomes" id="UP000014680">
    <property type="component" value="Unassembled WGS sequence"/>
</dbReference>
<name>A0A0A1TW50_ENTIV</name>